<comment type="caution">
    <text evidence="12">The sequence shown here is derived from an EMBL/GenBank/DDBJ whole genome shotgun (WGS) entry which is preliminary data.</text>
</comment>
<dbReference type="Pfam" id="PF00185">
    <property type="entry name" value="OTCace"/>
    <property type="match status" value="1"/>
</dbReference>
<evidence type="ECO:0000256" key="7">
    <source>
        <dbReference type="ARBA" id="ARBA00048859"/>
    </source>
</evidence>
<reference evidence="12 13" key="1">
    <citation type="journal article" date="2016" name="Nat. Commun.">
        <title>Thousands of microbial genomes shed light on interconnected biogeochemical processes in an aquifer system.</title>
        <authorList>
            <person name="Anantharaman K."/>
            <person name="Brown C.T."/>
            <person name="Hug L.A."/>
            <person name="Sharon I."/>
            <person name="Castelle C.J."/>
            <person name="Probst A.J."/>
            <person name="Thomas B.C."/>
            <person name="Singh A."/>
            <person name="Wilkins M.J."/>
            <person name="Karaoz U."/>
            <person name="Brodie E.L."/>
            <person name="Williams K.H."/>
            <person name="Hubbard S.S."/>
            <person name="Banfield J.F."/>
        </authorList>
    </citation>
    <scope>NUCLEOTIDE SEQUENCE [LARGE SCALE GENOMIC DNA]</scope>
</reference>
<evidence type="ECO:0000313" key="12">
    <source>
        <dbReference type="EMBL" id="OGG13024.1"/>
    </source>
</evidence>
<comment type="function">
    <text evidence="6">Catalyzes the condensation of carbamoyl phosphate and aspartate to form carbamoyl aspartate and inorganic phosphate, the committed step in the de novo pyrimidine nucleotide biosynthesis pathway.</text>
</comment>
<evidence type="ECO:0000256" key="1">
    <source>
        <dbReference type="ARBA" id="ARBA00004852"/>
    </source>
</evidence>
<dbReference type="GO" id="GO:0016597">
    <property type="term" value="F:amino acid binding"/>
    <property type="evidence" value="ECO:0007669"/>
    <property type="project" value="InterPro"/>
</dbReference>
<evidence type="ECO:0000259" key="10">
    <source>
        <dbReference type="Pfam" id="PF00185"/>
    </source>
</evidence>
<comment type="pathway">
    <text evidence="1">Pyrimidine metabolism; UMP biosynthesis via de novo pathway; (S)-dihydroorotate from bicarbonate: step 2/3.</text>
</comment>
<dbReference type="NCBIfam" id="NF002032">
    <property type="entry name" value="PRK00856.1"/>
    <property type="match status" value="1"/>
</dbReference>
<dbReference type="EMBL" id="MFJE01000063">
    <property type="protein sequence ID" value="OGG13024.1"/>
    <property type="molecule type" value="Genomic_DNA"/>
</dbReference>
<dbReference type="Proteomes" id="UP000177383">
    <property type="component" value="Unassembled WGS sequence"/>
</dbReference>
<evidence type="ECO:0000256" key="4">
    <source>
        <dbReference type="ARBA" id="ARBA00022679"/>
    </source>
</evidence>
<dbReference type="InterPro" id="IPR006131">
    <property type="entry name" value="Asp_carbamoyltransf_Asp/Orn-bd"/>
</dbReference>
<dbReference type="FunFam" id="3.40.50.1370:FF:000002">
    <property type="entry name" value="Aspartate carbamoyltransferase 2"/>
    <property type="match status" value="1"/>
</dbReference>
<evidence type="ECO:0000259" key="11">
    <source>
        <dbReference type="Pfam" id="PF02729"/>
    </source>
</evidence>
<proteinExistence type="inferred from homology"/>
<dbReference type="AlphaFoldDB" id="A0A1F5ZL32"/>
<dbReference type="InterPro" id="IPR006132">
    <property type="entry name" value="Asp/Orn_carbamoyltranf_P-bd"/>
</dbReference>
<evidence type="ECO:0000256" key="9">
    <source>
        <dbReference type="RuleBase" id="RU003634"/>
    </source>
</evidence>
<dbReference type="UniPathway" id="UPA00070">
    <property type="reaction ID" value="UER00116"/>
</dbReference>
<dbReference type="GO" id="GO:0006207">
    <property type="term" value="P:'de novo' pyrimidine nucleobase biosynthetic process"/>
    <property type="evidence" value="ECO:0007669"/>
    <property type="project" value="InterPro"/>
</dbReference>
<organism evidence="12 13">
    <name type="scientific">Candidatus Gottesmanbacteria bacterium RIFCSPHIGHO2_01_FULL_39_10</name>
    <dbReference type="NCBI Taxonomy" id="1798375"/>
    <lineage>
        <taxon>Bacteria</taxon>
        <taxon>Candidatus Gottesmaniibacteriota</taxon>
    </lineage>
</organism>
<comment type="catalytic activity">
    <reaction evidence="7">
        <text>carbamoyl phosphate + L-aspartate = N-carbamoyl-L-aspartate + phosphate + H(+)</text>
        <dbReference type="Rhea" id="RHEA:20013"/>
        <dbReference type="ChEBI" id="CHEBI:15378"/>
        <dbReference type="ChEBI" id="CHEBI:29991"/>
        <dbReference type="ChEBI" id="CHEBI:32814"/>
        <dbReference type="ChEBI" id="CHEBI:43474"/>
        <dbReference type="ChEBI" id="CHEBI:58228"/>
        <dbReference type="EC" id="2.1.3.2"/>
    </reaction>
</comment>
<evidence type="ECO:0000256" key="2">
    <source>
        <dbReference type="ARBA" id="ARBA00008896"/>
    </source>
</evidence>
<dbReference type="PRINTS" id="PR00101">
    <property type="entry name" value="ATCASE"/>
</dbReference>
<dbReference type="GO" id="GO:0004070">
    <property type="term" value="F:aspartate carbamoyltransferase activity"/>
    <property type="evidence" value="ECO:0007669"/>
    <property type="project" value="UniProtKB-UniRule"/>
</dbReference>
<keyword evidence="5" id="KW-0665">Pyrimidine biosynthesis</keyword>
<dbReference type="GO" id="GO:0006520">
    <property type="term" value="P:amino acid metabolic process"/>
    <property type="evidence" value="ECO:0007669"/>
    <property type="project" value="InterPro"/>
</dbReference>
<dbReference type="PANTHER" id="PTHR45753:SF6">
    <property type="entry name" value="ASPARTATE CARBAMOYLTRANSFERASE"/>
    <property type="match status" value="1"/>
</dbReference>
<sequence length="310" mass="34627">MKNNLFGKSLVTVESLKREDIESIFKRADEMKSLVETQGGDERLKGKIMGALFFEPSSRTFSSFVAAMQRIGGGIIPLSGMGSTSAAKGETLEDTAKVFSCYADVLVMRHGEPGSVAKVAKAATVPVINAGDGINEHPTQALLDGYTISSELGKLDNIHLAFFGEIAHYRPVNSLAKLLSLFKNVHLSFVSAPEVKLQDGVRRYLVSHNIKFEEIENIENVIGKIDVLYVTRVKKEYMSDELYQKIQGKYVVDKKLISHMKKESLIMHPLPRIGEIAVEVDKDRRAVYLNKQMRNGMYTRMALLDMILRK</sequence>
<gene>
    <name evidence="12" type="ORF">A2773_00240</name>
</gene>
<name>A0A1F5ZL32_9BACT</name>
<dbReference type="InterPro" id="IPR002082">
    <property type="entry name" value="Asp_carbamoyltransf"/>
</dbReference>
<dbReference type="STRING" id="1798375.A2773_00240"/>
<evidence type="ECO:0000256" key="6">
    <source>
        <dbReference type="ARBA" id="ARBA00043884"/>
    </source>
</evidence>
<feature type="domain" description="Aspartate/ornithine carbamoyltransferase carbamoyl-P binding" evidence="11">
    <location>
        <begin position="8"/>
        <end position="149"/>
    </location>
</feature>
<evidence type="ECO:0000256" key="3">
    <source>
        <dbReference type="ARBA" id="ARBA00013008"/>
    </source>
</evidence>
<dbReference type="InterPro" id="IPR036901">
    <property type="entry name" value="Asp/Orn_carbamoylTrfase_sf"/>
</dbReference>
<dbReference type="EC" id="2.1.3.2" evidence="3 8"/>
<dbReference type="Gene3D" id="3.40.50.1370">
    <property type="entry name" value="Aspartate/ornithine carbamoyltransferase"/>
    <property type="match status" value="2"/>
</dbReference>
<evidence type="ECO:0000256" key="8">
    <source>
        <dbReference type="NCBIfam" id="TIGR00670"/>
    </source>
</evidence>
<comment type="similarity">
    <text evidence="2">Belongs to the aspartate/ornithine carbamoyltransferase superfamily. ATCase family.</text>
</comment>
<feature type="domain" description="Aspartate/ornithine carbamoyltransferase Asp/Orn-binding" evidence="10">
    <location>
        <begin position="157"/>
        <end position="306"/>
    </location>
</feature>
<dbReference type="InterPro" id="IPR006130">
    <property type="entry name" value="Asp/Orn_carbamoylTrfase"/>
</dbReference>
<evidence type="ECO:0000256" key="5">
    <source>
        <dbReference type="ARBA" id="ARBA00022975"/>
    </source>
</evidence>
<dbReference type="PANTHER" id="PTHR45753">
    <property type="entry name" value="ORNITHINE CARBAMOYLTRANSFERASE, MITOCHONDRIAL"/>
    <property type="match status" value="1"/>
</dbReference>
<dbReference type="NCBIfam" id="TIGR00670">
    <property type="entry name" value="asp_carb_tr"/>
    <property type="match status" value="1"/>
</dbReference>
<dbReference type="Pfam" id="PF02729">
    <property type="entry name" value="OTCace_N"/>
    <property type="match status" value="1"/>
</dbReference>
<dbReference type="SUPFAM" id="SSF53671">
    <property type="entry name" value="Aspartate/ornithine carbamoyltransferase"/>
    <property type="match status" value="1"/>
</dbReference>
<accession>A0A1F5ZL32</accession>
<keyword evidence="4 9" id="KW-0808">Transferase</keyword>
<dbReference type="GO" id="GO:0044205">
    <property type="term" value="P:'de novo' UMP biosynthetic process"/>
    <property type="evidence" value="ECO:0007669"/>
    <property type="project" value="UniProtKB-UniPathway"/>
</dbReference>
<evidence type="ECO:0000313" key="13">
    <source>
        <dbReference type="Proteomes" id="UP000177383"/>
    </source>
</evidence>
<protein>
    <recommendedName>
        <fullName evidence="3 8">Aspartate carbamoyltransferase</fullName>
        <ecNumber evidence="3 8">2.1.3.2</ecNumber>
    </recommendedName>
</protein>
<dbReference type="PRINTS" id="PR00100">
    <property type="entry name" value="AOTCASE"/>
</dbReference>